<sequence length="88" mass="9470">MVYAGYDSKTRKKLALKALEKVGLSGKENNKPTEISGGQKQRVAIARALAMNPGIILADEPTGNLDSKTTKEIMDIFQALNAEGHTIV</sequence>
<organism evidence="2 3">
    <name type="scientific">Aduncisulcus paluster</name>
    <dbReference type="NCBI Taxonomy" id="2918883"/>
    <lineage>
        <taxon>Eukaryota</taxon>
        <taxon>Metamonada</taxon>
        <taxon>Carpediemonas-like organisms</taxon>
        <taxon>Aduncisulcus</taxon>
    </lineage>
</organism>
<feature type="non-terminal residue" evidence="2">
    <location>
        <position position="88"/>
    </location>
</feature>
<dbReference type="Pfam" id="PF00005">
    <property type="entry name" value="ABC_tran"/>
    <property type="match status" value="1"/>
</dbReference>
<dbReference type="Proteomes" id="UP001057375">
    <property type="component" value="Unassembled WGS sequence"/>
</dbReference>
<evidence type="ECO:0000313" key="2">
    <source>
        <dbReference type="EMBL" id="GKT17917.1"/>
    </source>
</evidence>
<dbReference type="SUPFAM" id="SSF52540">
    <property type="entry name" value="P-loop containing nucleoside triphosphate hydrolases"/>
    <property type="match status" value="1"/>
</dbReference>
<evidence type="ECO:0000313" key="3">
    <source>
        <dbReference type="Proteomes" id="UP001057375"/>
    </source>
</evidence>
<name>A0ABQ5JUZ3_9EUKA</name>
<dbReference type="GO" id="GO:0005524">
    <property type="term" value="F:ATP binding"/>
    <property type="evidence" value="ECO:0007669"/>
    <property type="project" value="UniProtKB-KW"/>
</dbReference>
<dbReference type="EMBL" id="BQXS01006151">
    <property type="protein sequence ID" value="GKT17917.1"/>
    <property type="molecule type" value="Genomic_DNA"/>
</dbReference>
<proteinExistence type="predicted"/>
<keyword evidence="2" id="KW-0547">Nucleotide-binding</keyword>
<protein>
    <submittedName>
        <fullName evidence="2">ABC transporter ATP-binding protein</fullName>
    </submittedName>
</protein>
<dbReference type="InterPro" id="IPR003439">
    <property type="entry name" value="ABC_transporter-like_ATP-bd"/>
</dbReference>
<evidence type="ECO:0000259" key="1">
    <source>
        <dbReference type="Pfam" id="PF00005"/>
    </source>
</evidence>
<keyword evidence="2" id="KW-0067">ATP-binding</keyword>
<feature type="domain" description="ABC transporter" evidence="1">
    <location>
        <begin position="14"/>
        <end position="62"/>
    </location>
</feature>
<reference evidence="2" key="1">
    <citation type="submission" date="2022-03" db="EMBL/GenBank/DDBJ databases">
        <title>Draft genome sequence of Aduncisulcus paluster, a free-living microaerophilic Fornicata.</title>
        <authorList>
            <person name="Yuyama I."/>
            <person name="Kume K."/>
            <person name="Tamura T."/>
            <person name="Inagaki Y."/>
            <person name="Hashimoto T."/>
        </authorList>
    </citation>
    <scope>NUCLEOTIDE SEQUENCE</scope>
    <source>
        <strain evidence="2">NY0171</strain>
    </source>
</reference>
<dbReference type="Gene3D" id="3.40.50.300">
    <property type="entry name" value="P-loop containing nucleotide triphosphate hydrolases"/>
    <property type="match status" value="1"/>
</dbReference>
<dbReference type="PANTHER" id="PTHR24220">
    <property type="entry name" value="IMPORT ATP-BINDING PROTEIN"/>
    <property type="match status" value="1"/>
</dbReference>
<dbReference type="InterPro" id="IPR015854">
    <property type="entry name" value="ABC_transpr_LolD-like"/>
</dbReference>
<keyword evidence="3" id="KW-1185">Reference proteome</keyword>
<gene>
    <name evidence="2" type="ORF">ADUPG1_004231</name>
</gene>
<comment type="caution">
    <text evidence="2">The sequence shown here is derived from an EMBL/GenBank/DDBJ whole genome shotgun (WGS) entry which is preliminary data.</text>
</comment>
<accession>A0ABQ5JUZ3</accession>
<dbReference type="PANTHER" id="PTHR24220:SF86">
    <property type="entry name" value="ABC TRANSPORTER ABCH.1"/>
    <property type="match status" value="1"/>
</dbReference>
<dbReference type="InterPro" id="IPR027417">
    <property type="entry name" value="P-loop_NTPase"/>
</dbReference>